<evidence type="ECO:0000313" key="3">
    <source>
        <dbReference type="Proteomes" id="UP000095746"/>
    </source>
</evidence>
<organism evidence="2 3">
    <name type="scientific">Flavonifractor plautii</name>
    <name type="common">Fusobacterium plautii</name>
    <dbReference type="NCBI Taxonomy" id="292800"/>
    <lineage>
        <taxon>Bacteria</taxon>
        <taxon>Bacillati</taxon>
        <taxon>Bacillota</taxon>
        <taxon>Clostridia</taxon>
        <taxon>Eubacteriales</taxon>
        <taxon>Oscillospiraceae</taxon>
        <taxon>Flavonifractor</taxon>
    </lineage>
</organism>
<sequence length="79" mass="8523">MSTSRYSVRPISSLALSRLVSATRATQSRGRPASSRASRRTAAKAWLEWKASLPPRRSAALPDLRQRAAASTVTLGRAS</sequence>
<reference evidence="2 3" key="1">
    <citation type="submission" date="2015-09" db="EMBL/GenBank/DDBJ databases">
        <authorList>
            <consortium name="Pathogen Informatics"/>
        </authorList>
    </citation>
    <scope>NUCLEOTIDE SEQUENCE [LARGE SCALE GENOMIC DNA]</scope>
    <source>
        <strain evidence="2 3">2789STDY5608854</strain>
    </source>
</reference>
<dbReference type="AlphaFoldDB" id="A0A174UT73"/>
<dbReference type="EMBL" id="CYZT01000793">
    <property type="protein sequence ID" value="CUQ23247.1"/>
    <property type="molecule type" value="Genomic_DNA"/>
</dbReference>
<evidence type="ECO:0000256" key="1">
    <source>
        <dbReference type="SAM" id="MobiDB-lite"/>
    </source>
</evidence>
<name>A0A174UT73_FLAPL</name>
<feature type="compositionally biased region" description="Polar residues" evidence="1">
    <location>
        <begin position="69"/>
        <end position="79"/>
    </location>
</feature>
<protein>
    <submittedName>
        <fullName evidence="2">Uncharacterized protein</fullName>
    </submittedName>
</protein>
<dbReference type="Proteomes" id="UP000095746">
    <property type="component" value="Unassembled WGS sequence"/>
</dbReference>
<feature type="region of interest" description="Disordered" evidence="1">
    <location>
        <begin position="58"/>
        <end position="79"/>
    </location>
</feature>
<evidence type="ECO:0000313" key="2">
    <source>
        <dbReference type="EMBL" id="CUQ23247.1"/>
    </source>
</evidence>
<accession>A0A174UT73</accession>
<proteinExistence type="predicted"/>
<gene>
    <name evidence="2" type="ORF">ERS852411_04135</name>
</gene>